<dbReference type="AlphaFoldDB" id="A0A8D8C4S2"/>
<dbReference type="GO" id="GO:0005681">
    <property type="term" value="C:spliceosomal complex"/>
    <property type="evidence" value="ECO:0007669"/>
    <property type="project" value="TreeGrafter"/>
</dbReference>
<feature type="compositionally biased region" description="Basic and acidic residues" evidence="3">
    <location>
        <begin position="287"/>
        <end position="331"/>
    </location>
</feature>
<evidence type="ECO:0000256" key="3">
    <source>
        <dbReference type="SAM" id="MobiDB-lite"/>
    </source>
</evidence>
<comment type="subcellular location">
    <subcellularLocation>
        <location evidence="1">Nucleus</location>
    </subcellularLocation>
</comment>
<reference evidence="5" key="1">
    <citation type="submission" date="2021-05" db="EMBL/GenBank/DDBJ databases">
        <authorList>
            <person name="Alioto T."/>
            <person name="Alioto T."/>
            <person name="Gomez Garrido J."/>
        </authorList>
    </citation>
    <scope>NUCLEOTIDE SEQUENCE</scope>
</reference>
<feature type="compositionally biased region" description="Basic and acidic residues" evidence="3">
    <location>
        <begin position="338"/>
        <end position="372"/>
    </location>
</feature>
<sequence length="448" mass="51803">MEMKKISFGFSKSVRKAPLMAGPSAIGVREKDDRDKIELISCVEEQSIRVVGKENGDGEVKDLVIPLREQDKTTVPGRLAKLQEIKEDRGLGGVVVAGEKRVETLEQKAAREIMEELKERQDNFGKEDNFVVPLKPEDLPLEGARESTLDDYEAIPIESFGMAMLRGMGFKEDPAKKKDKDDKLLPEGPMMRPKGLGLGAERAPKDASKQLIPPAKDEVLAMRNGAFVKVLTGRQKDAYGTVESLNEDTGRVMVKFAIGGNRDYVNEYLLQLVSRAEFDQYGKVLNKEKYEEYKKRQDNDKTATSEELRLQKELKKESPPPRVTSRDDRTQQHSSRSQHREDRDREDRHSRQDRDRDPDRRRDSSSSEDDSRHRSHHKPSRTSSGTKKKSHKYKQHRREYSRERERGSRDRERNYRRGSSDEDEETRRRDAHKQKKTKKSKRQRSRSR</sequence>
<dbReference type="PANTHER" id="PTHR15818">
    <property type="entry name" value="G PATCH AND KOW-CONTAINING"/>
    <property type="match status" value="1"/>
</dbReference>
<protein>
    <submittedName>
        <fullName evidence="5">G patch domain and KOW motifs-containing protein</fullName>
    </submittedName>
</protein>
<feature type="region of interest" description="Disordered" evidence="3">
    <location>
        <begin position="172"/>
        <end position="214"/>
    </location>
</feature>
<evidence type="ECO:0000313" key="5">
    <source>
        <dbReference type="EMBL" id="CAG6487040.1"/>
    </source>
</evidence>
<feature type="compositionally biased region" description="Basic and acidic residues" evidence="3">
    <location>
        <begin position="172"/>
        <end position="185"/>
    </location>
</feature>
<dbReference type="InterPro" id="IPR045166">
    <property type="entry name" value="Spp2-like"/>
</dbReference>
<evidence type="ECO:0000259" key="4">
    <source>
        <dbReference type="Pfam" id="PF12656"/>
    </source>
</evidence>
<evidence type="ECO:0000256" key="2">
    <source>
        <dbReference type="ARBA" id="ARBA00023242"/>
    </source>
</evidence>
<name>A0A8D8C4S2_CULPI</name>
<dbReference type="Pfam" id="PF12656">
    <property type="entry name" value="G-patch_2"/>
    <property type="match status" value="1"/>
</dbReference>
<dbReference type="CDD" id="cd13152">
    <property type="entry name" value="KOW_GPKOW_A"/>
    <property type="match status" value="1"/>
</dbReference>
<feature type="domain" description="Spp2/MOS2 G-patch" evidence="4">
    <location>
        <begin position="145"/>
        <end position="202"/>
    </location>
</feature>
<keyword evidence="2" id="KW-0539">Nucleus</keyword>
<feature type="compositionally biased region" description="Basic and acidic residues" evidence="3">
    <location>
        <begin position="398"/>
        <end position="428"/>
    </location>
</feature>
<proteinExistence type="predicted"/>
<accession>A0A8D8C4S2</accession>
<feature type="region of interest" description="Disordered" evidence="3">
    <location>
        <begin position="287"/>
        <end position="448"/>
    </location>
</feature>
<dbReference type="GO" id="GO:0000398">
    <property type="term" value="P:mRNA splicing, via spliceosome"/>
    <property type="evidence" value="ECO:0007669"/>
    <property type="project" value="InterPro"/>
</dbReference>
<dbReference type="InterPro" id="IPR041993">
    <property type="entry name" value="GPKOW_KOW1"/>
</dbReference>
<feature type="compositionally biased region" description="Basic residues" evidence="3">
    <location>
        <begin position="429"/>
        <end position="448"/>
    </location>
</feature>
<dbReference type="InterPro" id="IPR026822">
    <property type="entry name" value="Spp2/MOS2_G-patch"/>
</dbReference>
<dbReference type="EMBL" id="HBUE01105633">
    <property type="protein sequence ID" value="CAG6487040.1"/>
    <property type="molecule type" value="Transcribed_RNA"/>
</dbReference>
<feature type="compositionally biased region" description="Basic residues" evidence="3">
    <location>
        <begin position="373"/>
        <end position="397"/>
    </location>
</feature>
<organism evidence="5">
    <name type="scientific">Culex pipiens</name>
    <name type="common">House mosquito</name>
    <dbReference type="NCBI Taxonomy" id="7175"/>
    <lineage>
        <taxon>Eukaryota</taxon>
        <taxon>Metazoa</taxon>
        <taxon>Ecdysozoa</taxon>
        <taxon>Arthropoda</taxon>
        <taxon>Hexapoda</taxon>
        <taxon>Insecta</taxon>
        <taxon>Pterygota</taxon>
        <taxon>Neoptera</taxon>
        <taxon>Endopterygota</taxon>
        <taxon>Diptera</taxon>
        <taxon>Nematocera</taxon>
        <taxon>Culicoidea</taxon>
        <taxon>Culicidae</taxon>
        <taxon>Culicinae</taxon>
        <taxon>Culicini</taxon>
        <taxon>Culex</taxon>
        <taxon>Culex</taxon>
    </lineage>
</organism>
<evidence type="ECO:0000256" key="1">
    <source>
        <dbReference type="ARBA" id="ARBA00004123"/>
    </source>
</evidence>
<dbReference type="PANTHER" id="PTHR15818:SF2">
    <property type="entry name" value="G-PATCH DOMAIN AND KOW MOTIFS-CONTAINING PROTEIN"/>
    <property type="match status" value="1"/>
</dbReference>